<feature type="transmembrane region" description="Helical" evidence="6">
    <location>
        <begin position="471"/>
        <end position="489"/>
    </location>
</feature>
<dbReference type="Gene3D" id="1.20.1250.20">
    <property type="entry name" value="MFS general substrate transporter like domains"/>
    <property type="match status" value="1"/>
</dbReference>
<dbReference type="FunFam" id="1.20.1250.20:FF:000023">
    <property type="entry name" value="Solute carrier family 22 member 6"/>
    <property type="match status" value="1"/>
</dbReference>
<dbReference type="SUPFAM" id="SSF103473">
    <property type="entry name" value="MFS general substrate transporter"/>
    <property type="match status" value="1"/>
</dbReference>
<dbReference type="ExpressionAtlas" id="F7EK28">
    <property type="expression patterns" value="baseline"/>
</dbReference>
<dbReference type="InterPro" id="IPR020846">
    <property type="entry name" value="MFS_dom"/>
</dbReference>
<dbReference type="GO" id="GO:0022857">
    <property type="term" value="F:transmembrane transporter activity"/>
    <property type="evidence" value="ECO:0007669"/>
    <property type="project" value="InterPro"/>
</dbReference>
<keyword evidence="9" id="KW-1185">Reference proteome</keyword>
<feature type="transmembrane region" description="Helical" evidence="6">
    <location>
        <begin position="178"/>
        <end position="199"/>
    </location>
</feature>
<dbReference type="InterPro" id="IPR036259">
    <property type="entry name" value="MFS_trans_sf"/>
</dbReference>
<dbReference type="KEGG" id="mdo:100013455"/>
<feature type="domain" description="Major facilitator superfamily (MFS) profile" evidence="7">
    <location>
        <begin position="98"/>
        <end position="516"/>
    </location>
</feature>
<feature type="transmembrane region" description="Helical" evidence="6">
    <location>
        <begin position="348"/>
        <end position="367"/>
    </location>
</feature>
<dbReference type="Ensembl" id="ENSMODT00000010589.4">
    <property type="protein sequence ID" value="ENSMODP00000010388.3"/>
    <property type="gene ID" value="ENSMODG00000008374.4"/>
</dbReference>
<keyword evidence="4 6" id="KW-0472">Membrane</keyword>
<keyword evidence="3 6" id="KW-1133">Transmembrane helix</keyword>
<dbReference type="PANTHER" id="PTHR24064">
    <property type="entry name" value="SOLUTE CARRIER FAMILY 22 MEMBER"/>
    <property type="match status" value="1"/>
</dbReference>
<feature type="transmembrane region" description="Helical" evidence="6">
    <location>
        <begin position="406"/>
        <end position="424"/>
    </location>
</feature>
<feature type="region of interest" description="Disordered" evidence="5">
    <location>
        <begin position="529"/>
        <end position="551"/>
    </location>
</feature>
<dbReference type="OMA" id="ISQMLFT"/>
<reference evidence="8 9" key="1">
    <citation type="journal article" date="2007" name="Nature">
        <title>Genome of the marsupial Monodelphis domestica reveals innovation in non-coding sequences.</title>
        <authorList>
            <person name="Mikkelsen T.S."/>
            <person name="Wakefield M.J."/>
            <person name="Aken B."/>
            <person name="Amemiya C.T."/>
            <person name="Chang J.L."/>
            <person name="Duke S."/>
            <person name="Garber M."/>
            <person name="Gentles A.J."/>
            <person name="Goodstadt L."/>
            <person name="Heger A."/>
            <person name="Jurka J."/>
            <person name="Kamal M."/>
            <person name="Mauceli E."/>
            <person name="Searle S.M."/>
            <person name="Sharpe T."/>
            <person name="Baker M.L."/>
            <person name="Batzer M.A."/>
            <person name="Benos P.V."/>
            <person name="Belov K."/>
            <person name="Clamp M."/>
            <person name="Cook A."/>
            <person name="Cuff J."/>
            <person name="Das R."/>
            <person name="Davidow L."/>
            <person name="Deakin J.E."/>
            <person name="Fazzari M.J."/>
            <person name="Glass J.L."/>
            <person name="Grabherr M."/>
            <person name="Greally J.M."/>
            <person name="Gu W."/>
            <person name="Hore T.A."/>
            <person name="Huttley G.A."/>
            <person name="Kleber M."/>
            <person name="Jirtle R.L."/>
            <person name="Koina E."/>
            <person name="Lee J.T."/>
            <person name="Mahony S."/>
            <person name="Marra M.A."/>
            <person name="Miller R.D."/>
            <person name="Nicholls R.D."/>
            <person name="Oda M."/>
            <person name="Papenfuss A.T."/>
            <person name="Parra Z.E."/>
            <person name="Pollock D.D."/>
            <person name="Ray D.A."/>
            <person name="Schein J.E."/>
            <person name="Speed T.P."/>
            <person name="Thompson K."/>
            <person name="VandeBerg J.L."/>
            <person name="Wade C.M."/>
            <person name="Walker J.A."/>
            <person name="Waters P.D."/>
            <person name="Webber C."/>
            <person name="Weidman J.R."/>
            <person name="Xie X."/>
            <person name="Zody M.C."/>
            <person name="Baldwin J."/>
            <person name="Abdouelleil A."/>
            <person name="Abdulkadir J."/>
            <person name="Abebe A."/>
            <person name="Abera B."/>
            <person name="Abreu J."/>
            <person name="Acer S.C."/>
            <person name="Aftuck L."/>
            <person name="Alexander A."/>
            <person name="An P."/>
            <person name="Anderson E."/>
            <person name="Anderson S."/>
            <person name="Arachi H."/>
            <person name="Azer M."/>
            <person name="Bachantsang P."/>
            <person name="Barry A."/>
            <person name="Bayul T."/>
            <person name="Berlin A."/>
            <person name="Bessette D."/>
            <person name="Bloom T."/>
            <person name="Bloom T."/>
            <person name="Boguslavskiy L."/>
            <person name="Bonnet C."/>
            <person name="Boukhgalter B."/>
            <person name="Bourzgui I."/>
            <person name="Brown A."/>
            <person name="Cahill P."/>
            <person name="Channer S."/>
            <person name="Cheshatsang Y."/>
            <person name="Chuda L."/>
            <person name="Citroen M."/>
            <person name="Collymore A."/>
            <person name="Cooke P."/>
            <person name="Costello M."/>
            <person name="D'Aco K."/>
            <person name="Daza R."/>
            <person name="De Haan G."/>
            <person name="DeGray S."/>
            <person name="DeMaso C."/>
            <person name="Dhargay N."/>
            <person name="Dooley K."/>
            <person name="Dooley E."/>
            <person name="Doricent M."/>
            <person name="Dorje P."/>
            <person name="Dorjee K."/>
            <person name="Dupes A."/>
            <person name="Elong R."/>
            <person name="Falk J."/>
            <person name="Farina A."/>
            <person name="Faro S."/>
            <person name="Ferguson D."/>
            <person name="Fisher S."/>
            <person name="Foley C.D."/>
            <person name="Franke A."/>
            <person name="Friedrich D."/>
            <person name="Gadbois L."/>
            <person name="Gearin G."/>
            <person name="Gearin C.R."/>
            <person name="Giannoukos G."/>
            <person name="Goode T."/>
            <person name="Graham J."/>
            <person name="Grandbois E."/>
            <person name="Grewal S."/>
            <person name="Gyaltsen K."/>
            <person name="Hafez N."/>
            <person name="Hagos B."/>
            <person name="Hall J."/>
            <person name="Henson C."/>
            <person name="Hollinger A."/>
            <person name="Honan T."/>
            <person name="Huard M.D."/>
            <person name="Hughes L."/>
            <person name="Hurhula B."/>
            <person name="Husby M.E."/>
            <person name="Kamat A."/>
            <person name="Kanga B."/>
            <person name="Kashin S."/>
            <person name="Khazanovich D."/>
            <person name="Kisner P."/>
            <person name="Lance K."/>
            <person name="Lara M."/>
            <person name="Lee W."/>
            <person name="Lennon N."/>
            <person name="Letendre F."/>
            <person name="LeVine R."/>
            <person name="Lipovsky A."/>
            <person name="Liu X."/>
            <person name="Liu J."/>
            <person name="Liu S."/>
            <person name="Lokyitsang T."/>
            <person name="Lokyitsang Y."/>
            <person name="Lubonja R."/>
            <person name="Lui A."/>
            <person name="MacDonald P."/>
            <person name="Magnisalis V."/>
            <person name="Maru K."/>
            <person name="Matthews C."/>
            <person name="McCusker W."/>
            <person name="McDonough S."/>
            <person name="Mehta T."/>
            <person name="Meldrim J."/>
            <person name="Meneus L."/>
            <person name="Mihai O."/>
            <person name="Mihalev A."/>
            <person name="Mihova T."/>
            <person name="Mittelman R."/>
            <person name="Mlenga V."/>
            <person name="Montmayeur A."/>
            <person name="Mulrain L."/>
            <person name="Navidi A."/>
            <person name="Naylor J."/>
            <person name="Negash T."/>
            <person name="Nguyen T."/>
            <person name="Nguyen N."/>
            <person name="Nicol R."/>
            <person name="Norbu C."/>
            <person name="Norbu N."/>
            <person name="Novod N."/>
            <person name="O'Neill B."/>
            <person name="Osman S."/>
            <person name="Markiewicz E."/>
            <person name="Oyono O.L."/>
            <person name="Patti C."/>
            <person name="Phunkhang P."/>
            <person name="Pierre F."/>
            <person name="Priest M."/>
            <person name="Raghuraman S."/>
            <person name="Rege F."/>
            <person name="Reyes R."/>
            <person name="Rise C."/>
            <person name="Rogov P."/>
            <person name="Ross K."/>
            <person name="Ryan E."/>
            <person name="Settipalli S."/>
            <person name="Shea T."/>
            <person name="Sherpa N."/>
            <person name="Shi L."/>
            <person name="Shih D."/>
            <person name="Sparrow T."/>
            <person name="Spaulding J."/>
            <person name="Stalker J."/>
            <person name="Stange-Thomann N."/>
            <person name="Stavropoulos S."/>
            <person name="Stone C."/>
            <person name="Strader C."/>
            <person name="Tesfaye S."/>
            <person name="Thomson T."/>
            <person name="Thoulutsang Y."/>
            <person name="Thoulutsang D."/>
            <person name="Topham K."/>
            <person name="Topping I."/>
            <person name="Tsamla T."/>
            <person name="Vassiliev H."/>
            <person name="Vo A."/>
            <person name="Wangchuk T."/>
            <person name="Wangdi T."/>
            <person name="Weiand M."/>
            <person name="Wilkinson J."/>
            <person name="Wilson A."/>
            <person name="Yadav S."/>
            <person name="Young G."/>
            <person name="Yu Q."/>
            <person name="Zembek L."/>
            <person name="Zhong D."/>
            <person name="Zimmer A."/>
            <person name="Zwirko Z."/>
            <person name="Jaffe D.B."/>
            <person name="Alvarez P."/>
            <person name="Brockman W."/>
            <person name="Butler J."/>
            <person name="Chin C."/>
            <person name="Gnerre S."/>
            <person name="MacCallum I."/>
            <person name="Graves J.A."/>
            <person name="Ponting C.P."/>
            <person name="Breen M."/>
            <person name="Samollow P.B."/>
            <person name="Lander E.S."/>
            <person name="Lindblad-Toh K."/>
        </authorList>
    </citation>
    <scope>NUCLEOTIDE SEQUENCE [LARGE SCALE GENOMIC DNA]</scope>
</reference>
<comment type="subcellular location">
    <subcellularLocation>
        <location evidence="1">Membrane</location>
        <topology evidence="1">Multi-pass membrane protein</topology>
    </subcellularLocation>
</comment>
<dbReference type="GO" id="GO:0016020">
    <property type="term" value="C:membrane"/>
    <property type="evidence" value="ECO:0007669"/>
    <property type="project" value="UniProtKB-SubCell"/>
</dbReference>
<dbReference type="eggNOG" id="KOG0255">
    <property type="taxonomic scope" value="Eukaryota"/>
</dbReference>
<name>F7EK28_MONDO</name>
<evidence type="ECO:0000256" key="2">
    <source>
        <dbReference type="ARBA" id="ARBA00022692"/>
    </source>
</evidence>
<evidence type="ECO:0000256" key="5">
    <source>
        <dbReference type="SAM" id="MobiDB-lite"/>
    </source>
</evidence>
<evidence type="ECO:0000256" key="6">
    <source>
        <dbReference type="SAM" id="Phobius"/>
    </source>
</evidence>
<dbReference type="InterPro" id="IPR005828">
    <property type="entry name" value="MFS_sugar_transport-like"/>
</dbReference>
<dbReference type="GeneTree" id="ENSGT00940000157004"/>
<feature type="transmembrane region" description="Helical" evidence="6">
    <location>
        <begin position="232"/>
        <end position="255"/>
    </location>
</feature>
<evidence type="ECO:0000256" key="4">
    <source>
        <dbReference type="ARBA" id="ARBA00023136"/>
    </source>
</evidence>
<organism evidence="8 9">
    <name type="scientific">Monodelphis domestica</name>
    <name type="common">Gray short-tailed opossum</name>
    <dbReference type="NCBI Taxonomy" id="13616"/>
    <lineage>
        <taxon>Eukaryota</taxon>
        <taxon>Metazoa</taxon>
        <taxon>Chordata</taxon>
        <taxon>Craniata</taxon>
        <taxon>Vertebrata</taxon>
        <taxon>Euteleostomi</taxon>
        <taxon>Mammalia</taxon>
        <taxon>Metatheria</taxon>
        <taxon>Didelphimorphia</taxon>
        <taxon>Didelphidae</taxon>
        <taxon>Monodelphis</taxon>
    </lineage>
</organism>
<evidence type="ECO:0000259" key="7">
    <source>
        <dbReference type="PROSITE" id="PS50850"/>
    </source>
</evidence>
<reference evidence="8" key="3">
    <citation type="submission" date="2025-09" db="UniProtKB">
        <authorList>
            <consortium name="Ensembl"/>
        </authorList>
    </citation>
    <scope>IDENTIFICATION</scope>
</reference>
<protein>
    <submittedName>
        <fullName evidence="8">Solute carrier family 22 member 11-like</fullName>
    </submittedName>
</protein>
<feature type="transmembrane region" description="Helical" evidence="6">
    <location>
        <begin position="147"/>
        <end position="166"/>
    </location>
</feature>
<feature type="transmembrane region" description="Helical" evidence="6">
    <location>
        <begin position="495"/>
        <end position="512"/>
    </location>
</feature>
<evidence type="ECO:0000256" key="1">
    <source>
        <dbReference type="ARBA" id="ARBA00004141"/>
    </source>
</evidence>
<dbReference type="Pfam" id="PF00083">
    <property type="entry name" value="Sugar_tr"/>
    <property type="match status" value="1"/>
</dbReference>
<dbReference type="Bgee" id="ENSMODG00000008374">
    <property type="expression patterns" value="Expressed in adult mammalian kidney and 6 other cell types or tissues"/>
</dbReference>
<feature type="transmembrane region" description="Helical" evidence="6">
    <location>
        <begin position="379"/>
        <end position="399"/>
    </location>
</feature>
<evidence type="ECO:0000256" key="3">
    <source>
        <dbReference type="ARBA" id="ARBA00022989"/>
    </source>
</evidence>
<feature type="transmembrane region" description="Helical" evidence="6">
    <location>
        <begin position="21"/>
        <end position="37"/>
    </location>
</feature>
<dbReference type="PROSITE" id="PS50850">
    <property type="entry name" value="MFS"/>
    <property type="match status" value="1"/>
</dbReference>
<reference evidence="8" key="2">
    <citation type="submission" date="2025-08" db="UniProtKB">
        <authorList>
            <consortium name="Ensembl"/>
        </authorList>
    </citation>
    <scope>IDENTIFICATION</scope>
</reference>
<proteinExistence type="predicted"/>
<feature type="transmembrane region" description="Helical" evidence="6">
    <location>
        <begin position="261"/>
        <end position="279"/>
    </location>
</feature>
<accession>F7EK28</accession>
<dbReference type="AlphaFoldDB" id="F7EK28"/>
<dbReference type="HOGENOM" id="CLU_001265_33_3_1"/>
<evidence type="ECO:0000313" key="9">
    <source>
        <dbReference type="Proteomes" id="UP000002280"/>
    </source>
</evidence>
<dbReference type="Proteomes" id="UP000002280">
    <property type="component" value="Chromosome 5"/>
</dbReference>
<dbReference type="OrthoDB" id="9448248at2759"/>
<keyword evidence="2 6" id="KW-0812">Transmembrane</keyword>
<evidence type="ECO:0000313" key="8">
    <source>
        <dbReference type="Ensembl" id="ENSMODP00000010388.3"/>
    </source>
</evidence>
<sequence>MAFEDLLAEAEAKGRFRALQILTLAVPLVLIGGHFLLENLTAFVPKHRCWVHELDNTSASLSISEDLNLTSLLKVFIPLDSDGRPESCRRFSAPQWQALLPNVTTQNFSQLEMEPCADGWVYDQSIITSSIVTEWDLVCDSQTLKTLSQSIFFAGILVGHVLWGCLSDRFGRKWILLLNYFLLAVFSTGAAFAQSFSIYCSFHSLLGISLAGIVTGSGSIGFEWSSSHYRDLITVIFSMSASLGHVLLGIVAYNINQWRQLQLVMSVPFFVFSLTAWWLPESARWLIVHNKLDDALKEFRKVAKINGVKDYSLTIEALRSTMEKESDAAQTHYTVLDAVHFPILRTRVLCLSISGFSFLLIFYGMALDIQNLGQNIQRLQIVFGVSTLVSKLVALFFMNCFGRQRVIVASLFPAVLLIFGYGFLSQEILRTVLAMLGISCIVICMCNYYVYSFELLPTIVRNTCRGLIFTVERIGTLLAPLINLLMIYSPVLPKVIFATLAITTCLLTFFFLPETKNQPVPDTIQEMECGHSRKEASPRNQGDTKVKISQF</sequence>
<feature type="transmembrane region" description="Helical" evidence="6">
    <location>
        <begin position="205"/>
        <end position="225"/>
    </location>
</feature>
<dbReference type="GeneID" id="100013455"/>
<feature type="transmembrane region" description="Helical" evidence="6">
    <location>
        <begin position="430"/>
        <end position="450"/>
    </location>
</feature>